<dbReference type="Pfam" id="PF13746">
    <property type="entry name" value="Fer4_18"/>
    <property type="match status" value="2"/>
</dbReference>
<evidence type="ECO:0000256" key="3">
    <source>
        <dbReference type="ARBA" id="ARBA00022723"/>
    </source>
</evidence>
<organism evidence="9 10">
    <name type="scientific">Isoalcanivorax beigongshangi</name>
    <dbReference type="NCBI Taxonomy" id="3238810"/>
    <lineage>
        <taxon>Bacteria</taxon>
        <taxon>Pseudomonadati</taxon>
        <taxon>Pseudomonadota</taxon>
        <taxon>Gammaproteobacteria</taxon>
        <taxon>Oceanospirillales</taxon>
        <taxon>Alcanivoracaceae</taxon>
        <taxon>Isoalcanivorax</taxon>
    </lineage>
</organism>
<dbReference type="InterPro" id="IPR017900">
    <property type="entry name" value="4Fe4S_Fe_S_CS"/>
</dbReference>
<dbReference type="PROSITE" id="PS00198">
    <property type="entry name" value="4FE4S_FER_1"/>
    <property type="match status" value="1"/>
</dbReference>
<name>A0ABV4AJR6_9GAMM</name>
<evidence type="ECO:0000256" key="2">
    <source>
        <dbReference type="ARBA" id="ARBA00022485"/>
    </source>
</evidence>
<keyword evidence="6" id="KW-0411">Iron-sulfur</keyword>
<proteinExistence type="predicted"/>
<keyword evidence="4" id="KW-0249">Electron transport</keyword>
<dbReference type="Proteomes" id="UP001562065">
    <property type="component" value="Unassembled WGS sequence"/>
</dbReference>
<dbReference type="InterPro" id="IPR032879">
    <property type="entry name" value="FixG_C"/>
</dbReference>
<feature type="transmembrane region" description="Helical" evidence="7">
    <location>
        <begin position="342"/>
        <end position="361"/>
    </location>
</feature>
<keyword evidence="7" id="KW-1133">Transmembrane helix</keyword>
<dbReference type="InterPro" id="IPR017896">
    <property type="entry name" value="4Fe4S_Fe-S-bd"/>
</dbReference>
<gene>
    <name evidence="9" type="ORF">AB5I84_12885</name>
</gene>
<dbReference type="PANTHER" id="PTHR30176">
    <property type="entry name" value="FERREDOXIN-TYPE PROTEIN NAPH"/>
    <property type="match status" value="1"/>
</dbReference>
<evidence type="ECO:0000256" key="4">
    <source>
        <dbReference type="ARBA" id="ARBA00022982"/>
    </source>
</evidence>
<evidence type="ECO:0000256" key="7">
    <source>
        <dbReference type="SAM" id="Phobius"/>
    </source>
</evidence>
<keyword evidence="1" id="KW-0813">Transport</keyword>
<feature type="domain" description="4Fe-4S ferredoxin-type" evidence="8">
    <location>
        <begin position="265"/>
        <end position="293"/>
    </location>
</feature>
<keyword evidence="7" id="KW-0812">Transmembrane</keyword>
<protein>
    <submittedName>
        <fullName evidence="9">4Fe-4S dicluster domain-containing protein</fullName>
    </submittedName>
</protein>
<evidence type="ECO:0000259" key="8">
    <source>
        <dbReference type="PROSITE" id="PS51379"/>
    </source>
</evidence>
<evidence type="ECO:0000313" key="10">
    <source>
        <dbReference type="Proteomes" id="UP001562065"/>
    </source>
</evidence>
<keyword evidence="2" id="KW-0004">4Fe-4S</keyword>
<dbReference type="InterPro" id="IPR013783">
    <property type="entry name" value="Ig-like_fold"/>
</dbReference>
<evidence type="ECO:0000256" key="5">
    <source>
        <dbReference type="ARBA" id="ARBA00023004"/>
    </source>
</evidence>
<dbReference type="Pfam" id="PF11614">
    <property type="entry name" value="FixG_C"/>
    <property type="match status" value="1"/>
</dbReference>
<comment type="caution">
    <text evidence="9">The sequence shown here is derived from an EMBL/GenBank/DDBJ whole genome shotgun (WGS) entry which is preliminary data.</text>
</comment>
<keyword evidence="5" id="KW-0408">Iron</keyword>
<dbReference type="Gene3D" id="2.60.40.10">
    <property type="entry name" value="Immunoglobulins"/>
    <property type="match status" value="1"/>
</dbReference>
<feature type="transmembrane region" description="Helical" evidence="7">
    <location>
        <begin position="173"/>
        <end position="194"/>
    </location>
</feature>
<feature type="transmembrane region" description="Helical" evidence="7">
    <location>
        <begin position="142"/>
        <end position="161"/>
    </location>
</feature>
<dbReference type="PANTHER" id="PTHR30176:SF3">
    <property type="entry name" value="FERREDOXIN-TYPE PROTEIN NAPH"/>
    <property type="match status" value="1"/>
</dbReference>
<sequence length="475" mass="53929">MYARREHIQIRHIKGYFQVVRDLMMTATMALYFVLPWINYRGSQSVLFDLPNRRFDIFGFSFWPQDFLFLAWALMLAAFALFFFTVLAGRVFCGYVCPQTNWTRLFTQIERWCEGDRHQRMRRSREGLTFDTAVRRTAKHSLWLAVGVATGVTFVGYFYPIRELVPDLVAFDANGWAVFWIGMFTVATYGNAGFMREQVCLYMCPYARFQSVMFDEDTLIVSYDEARGEPRGKGLHRKTAAPDVPAPATAVPLATDAMAATTAKAAQKASQGDCIDCELCVQVCPTGIDIREGLQLGCITCAACIDACDEVMEKVNRPKGLIRYTTEHALGGIKTKMMRPRLIGYGLVMALLSGLFVWQLAARQPLQVDVIRDRNQLYRITSQGDVENSYRLEILNKDQDNHRFVITLIGDEALSLVNGPVEVSLASGEQRSVPVTVSYDPYLSEPQSPTIWFLVRDKDDSGLEIRHESRFIKPR</sequence>
<accession>A0ABV4AJR6</accession>
<dbReference type="InterPro" id="IPR051684">
    <property type="entry name" value="Electron_Trans/Redox"/>
</dbReference>
<feature type="transmembrane region" description="Helical" evidence="7">
    <location>
        <begin position="20"/>
        <end position="38"/>
    </location>
</feature>
<dbReference type="EMBL" id="JBGCUO010000002">
    <property type="protein sequence ID" value="MEY1663050.1"/>
    <property type="molecule type" value="Genomic_DNA"/>
</dbReference>
<feature type="transmembrane region" description="Helical" evidence="7">
    <location>
        <begin position="67"/>
        <end position="88"/>
    </location>
</feature>
<reference evidence="9 10" key="1">
    <citation type="submission" date="2024-07" db="EMBL/GenBank/DDBJ databases">
        <authorList>
            <person name="Ren Q."/>
        </authorList>
    </citation>
    <scope>NUCLEOTIDE SEQUENCE [LARGE SCALE GENOMIC DNA]</scope>
    <source>
        <strain evidence="9 10">REN37</strain>
    </source>
</reference>
<keyword evidence="10" id="KW-1185">Reference proteome</keyword>
<evidence type="ECO:0000256" key="1">
    <source>
        <dbReference type="ARBA" id="ARBA00022448"/>
    </source>
</evidence>
<keyword evidence="7" id="KW-0472">Membrane</keyword>
<dbReference type="Pfam" id="PF12801">
    <property type="entry name" value="Fer4_5"/>
    <property type="match status" value="1"/>
</dbReference>
<dbReference type="PROSITE" id="PS51379">
    <property type="entry name" value="4FE4S_FER_2"/>
    <property type="match status" value="1"/>
</dbReference>
<dbReference type="SUPFAM" id="SSF54862">
    <property type="entry name" value="4Fe-4S ferredoxins"/>
    <property type="match status" value="1"/>
</dbReference>
<keyword evidence="3" id="KW-0479">Metal-binding</keyword>
<evidence type="ECO:0000256" key="6">
    <source>
        <dbReference type="ARBA" id="ARBA00023014"/>
    </source>
</evidence>
<evidence type="ECO:0000313" key="9">
    <source>
        <dbReference type="EMBL" id="MEY1663050.1"/>
    </source>
</evidence>